<evidence type="ECO:0000313" key="9">
    <source>
        <dbReference type="EMBL" id="GMN19721.1"/>
    </source>
</evidence>
<feature type="transmembrane region" description="Helical" evidence="6">
    <location>
        <begin position="321"/>
        <end position="341"/>
    </location>
</feature>
<dbReference type="EMBL" id="BTGU01002536">
    <property type="protein sequence ID" value="GMN19721.1"/>
    <property type="molecule type" value="Genomic_DNA"/>
</dbReference>
<sequence>MKSHSCKWLFLLLIGTTMDDSYAKEAQPFLDILTKPPVETKLELSTPVILAGFLCFVAASISSAGGVGGGGLFIPILTIITRVDLKTASSFSAFMVTGASIANVVCNLAAAIPRFGGKTLIDFDIALLSQPSILLGVSVGVICNVVFPEWLITILFAVFLAWSSTKTCKNGVRSWKLETEERRCGESENGLVRGVEVCDGESENGRVKSSVKEPLLGTDKFGNCQSKFPWMKLGVLVLVWCSFCLVYLLRGNRYGEGIASIEPCGVAYWLLSSSQILLAIVYTAWSLCRKESSQVQKLNRRDDVEEQTQAGQSNKLIFPQMALLSGILGGLFGIGGGMLISPLLLQVGVAPEVTSATCSFMVLFSSTMSAFQYLLLGMEHTDVALIFAAICFVASLLGLVVVQKAIQEYGRASLIVFSVGIVMALSTVLMTSFGAIDVWRDYISGEYMGFKRPC</sequence>
<dbReference type="Pfam" id="PF01925">
    <property type="entry name" value="TauE"/>
    <property type="match status" value="2"/>
</dbReference>
<feature type="transmembrane region" description="Helical" evidence="6">
    <location>
        <begin position="92"/>
        <end position="113"/>
    </location>
</feature>
<feature type="transmembrane region" description="Helical" evidence="6">
    <location>
        <begin position="230"/>
        <end position="249"/>
    </location>
</feature>
<feature type="chain" id="PRO_5041851658" description="Sulfite exporter TauE/SafE family protein" evidence="7">
    <location>
        <begin position="24"/>
        <end position="454"/>
    </location>
</feature>
<evidence type="ECO:0000256" key="7">
    <source>
        <dbReference type="SAM" id="SignalP"/>
    </source>
</evidence>
<comment type="caution">
    <text evidence="10">The sequence shown here is derived from an EMBL/GenBank/DDBJ whole genome shotgun (WGS) entry which is preliminary data.</text>
</comment>
<proteinExistence type="inferred from homology"/>
<dbReference type="PANTHER" id="PTHR14255:SF3">
    <property type="entry name" value="SULFITE EXPORTER TAUE_SAFE FAMILY PROTEIN 5-RELATED"/>
    <property type="match status" value="1"/>
</dbReference>
<evidence type="ECO:0000256" key="1">
    <source>
        <dbReference type="ARBA" id="ARBA00004141"/>
    </source>
</evidence>
<keyword evidence="5 6" id="KW-0472">Membrane</keyword>
<dbReference type="Proteomes" id="UP001187192">
    <property type="component" value="Unassembled WGS sequence"/>
</dbReference>
<evidence type="ECO:0008006" key="13">
    <source>
        <dbReference type="Google" id="ProtNLM"/>
    </source>
</evidence>
<evidence type="ECO:0000256" key="4">
    <source>
        <dbReference type="ARBA" id="ARBA00022989"/>
    </source>
</evidence>
<evidence type="ECO:0000313" key="8">
    <source>
        <dbReference type="EMBL" id="GMN19708.1"/>
    </source>
</evidence>
<feature type="signal peptide" evidence="7">
    <location>
        <begin position="1"/>
        <end position="23"/>
    </location>
</feature>
<feature type="transmembrane region" description="Helical" evidence="6">
    <location>
        <begin position="414"/>
        <end position="439"/>
    </location>
</feature>
<evidence type="ECO:0000313" key="11">
    <source>
        <dbReference type="EMBL" id="GMN37936.1"/>
    </source>
</evidence>
<dbReference type="EMBL" id="BTGU01002445">
    <property type="protein sequence ID" value="GMN37928.1"/>
    <property type="molecule type" value="Genomic_DNA"/>
</dbReference>
<evidence type="ECO:0000313" key="12">
    <source>
        <dbReference type="Proteomes" id="UP001187192"/>
    </source>
</evidence>
<evidence type="ECO:0000256" key="2">
    <source>
        <dbReference type="ARBA" id="ARBA00009142"/>
    </source>
</evidence>
<dbReference type="EMBL" id="BTGU01002446">
    <property type="protein sequence ID" value="GMN37936.1"/>
    <property type="molecule type" value="Genomic_DNA"/>
</dbReference>
<dbReference type="PANTHER" id="PTHR14255">
    <property type="entry name" value="CEREBLON"/>
    <property type="match status" value="1"/>
</dbReference>
<organism evidence="10 12">
    <name type="scientific">Ficus carica</name>
    <name type="common">Common fig</name>
    <dbReference type="NCBI Taxonomy" id="3494"/>
    <lineage>
        <taxon>Eukaryota</taxon>
        <taxon>Viridiplantae</taxon>
        <taxon>Streptophyta</taxon>
        <taxon>Embryophyta</taxon>
        <taxon>Tracheophyta</taxon>
        <taxon>Spermatophyta</taxon>
        <taxon>Magnoliopsida</taxon>
        <taxon>eudicotyledons</taxon>
        <taxon>Gunneridae</taxon>
        <taxon>Pentapetalae</taxon>
        <taxon>rosids</taxon>
        <taxon>fabids</taxon>
        <taxon>Rosales</taxon>
        <taxon>Moraceae</taxon>
        <taxon>Ficeae</taxon>
        <taxon>Ficus</taxon>
    </lineage>
</organism>
<dbReference type="GO" id="GO:0016020">
    <property type="term" value="C:membrane"/>
    <property type="evidence" value="ECO:0007669"/>
    <property type="project" value="UniProtKB-SubCell"/>
</dbReference>
<feature type="transmembrane region" description="Helical" evidence="6">
    <location>
        <begin position="133"/>
        <end position="162"/>
    </location>
</feature>
<evidence type="ECO:0000256" key="5">
    <source>
        <dbReference type="ARBA" id="ARBA00023136"/>
    </source>
</evidence>
<feature type="transmembrane region" description="Helical" evidence="6">
    <location>
        <begin position="383"/>
        <end position="402"/>
    </location>
</feature>
<evidence type="ECO:0000256" key="3">
    <source>
        <dbReference type="ARBA" id="ARBA00022692"/>
    </source>
</evidence>
<gene>
    <name evidence="10" type="ORF">TIFTF001_042717</name>
    <name evidence="11" type="ORF">TIFTF001_042718</name>
    <name evidence="8" type="ORF">TIFTF001_042915</name>
    <name evidence="9" type="ORF">TIFTF001_042916</name>
</gene>
<keyword evidence="7" id="KW-0732">Signal</keyword>
<feature type="transmembrane region" description="Helical" evidence="6">
    <location>
        <begin position="47"/>
        <end position="80"/>
    </location>
</feature>
<comment type="similarity">
    <text evidence="2">Belongs to the 4-toluene sulfonate uptake permease (TSUP) (TC 2.A.102) family.</text>
</comment>
<evidence type="ECO:0000313" key="10">
    <source>
        <dbReference type="EMBL" id="GMN37928.1"/>
    </source>
</evidence>
<keyword evidence="3 6" id="KW-0812">Transmembrane</keyword>
<keyword evidence="12" id="KW-1185">Reference proteome</keyword>
<evidence type="ECO:0000256" key="6">
    <source>
        <dbReference type="SAM" id="Phobius"/>
    </source>
</evidence>
<protein>
    <recommendedName>
        <fullName evidence="13">Sulfite exporter TauE/SafE family protein</fullName>
    </recommendedName>
</protein>
<comment type="subcellular location">
    <subcellularLocation>
        <location evidence="1">Membrane</location>
        <topology evidence="1">Multi-pass membrane protein</topology>
    </subcellularLocation>
</comment>
<dbReference type="GO" id="GO:0016567">
    <property type="term" value="P:protein ubiquitination"/>
    <property type="evidence" value="ECO:0007669"/>
    <property type="project" value="TreeGrafter"/>
</dbReference>
<reference evidence="10" key="1">
    <citation type="submission" date="2023-07" db="EMBL/GenBank/DDBJ databases">
        <title>draft genome sequence of fig (Ficus carica).</title>
        <authorList>
            <person name="Takahashi T."/>
            <person name="Nishimura K."/>
        </authorList>
    </citation>
    <scope>NUCLEOTIDE SEQUENCE</scope>
</reference>
<feature type="transmembrane region" description="Helical" evidence="6">
    <location>
        <begin position="269"/>
        <end position="288"/>
    </location>
</feature>
<name>A0AA88CWU9_FICCA</name>
<dbReference type="AlphaFoldDB" id="A0AA88CWU9"/>
<accession>A0AA88CWU9</accession>
<dbReference type="InterPro" id="IPR002781">
    <property type="entry name" value="TM_pro_TauE-like"/>
</dbReference>
<dbReference type="EMBL" id="BTGU01002535">
    <property type="protein sequence ID" value="GMN19708.1"/>
    <property type="molecule type" value="Genomic_DNA"/>
</dbReference>
<dbReference type="GO" id="GO:0031464">
    <property type="term" value="C:Cul4A-RING E3 ubiquitin ligase complex"/>
    <property type="evidence" value="ECO:0007669"/>
    <property type="project" value="TreeGrafter"/>
</dbReference>
<keyword evidence="4 6" id="KW-1133">Transmembrane helix</keyword>
<dbReference type="Gramene" id="FCD_00002990-RA">
    <property type="protein sequence ID" value="FCD_00002990-RA:cds"/>
    <property type="gene ID" value="FCD_00002990"/>
</dbReference>